<dbReference type="PANTHER" id="PTHR30055:SF226">
    <property type="entry name" value="HTH-TYPE TRANSCRIPTIONAL REGULATOR PKSA"/>
    <property type="match status" value="1"/>
</dbReference>
<dbReference type="Gene3D" id="1.10.357.10">
    <property type="entry name" value="Tetracycline Repressor, domain 2"/>
    <property type="match status" value="1"/>
</dbReference>
<reference evidence="5" key="1">
    <citation type="journal article" date="2019" name="Int. J. Syst. Evol. Microbiol.">
        <title>The Global Catalogue of Microorganisms (GCM) 10K type strain sequencing project: providing services to taxonomists for standard genome sequencing and annotation.</title>
        <authorList>
            <consortium name="The Broad Institute Genomics Platform"/>
            <consortium name="The Broad Institute Genome Sequencing Center for Infectious Disease"/>
            <person name="Wu L."/>
            <person name="Ma J."/>
        </authorList>
    </citation>
    <scope>NUCLEOTIDE SEQUENCE [LARGE SCALE GENOMIC DNA]</scope>
    <source>
        <strain evidence="5">IBRC-M 10813</strain>
    </source>
</reference>
<proteinExistence type="predicted"/>
<feature type="domain" description="HTH tetR-type" evidence="3">
    <location>
        <begin position="20"/>
        <end position="80"/>
    </location>
</feature>
<evidence type="ECO:0000256" key="1">
    <source>
        <dbReference type="ARBA" id="ARBA00023125"/>
    </source>
</evidence>
<dbReference type="PROSITE" id="PS50977">
    <property type="entry name" value="HTH_TETR_2"/>
    <property type="match status" value="1"/>
</dbReference>
<dbReference type="SUPFAM" id="SSF46689">
    <property type="entry name" value="Homeodomain-like"/>
    <property type="match status" value="1"/>
</dbReference>
<organism evidence="4 5">
    <name type="scientific">Salinithrix halophila</name>
    <dbReference type="NCBI Taxonomy" id="1485204"/>
    <lineage>
        <taxon>Bacteria</taxon>
        <taxon>Bacillati</taxon>
        <taxon>Bacillota</taxon>
        <taxon>Bacilli</taxon>
        <taxon>Bacillales</taxon>
        <taxon>Thermoactinomycetaceae</taxon>
        <taxon>Salinithrix</taxon>
    </lineage>
</organism>
<dbReference type="PANTHER" id="PTHR30055">
    <property type="entry name" value="HTH-TYPE TRANSCRIPTIONAL REGULATOR RUTR"/>
    <property type="match status" value="1"/>
</dbReference>
<comment type="caution">
    <text evidence="4">The sequence shown here is derived from an EMBL/GenBank/DDBJ whole genome shotgun (WGS) entry which is preliminary data.</text>
</comment>
<sequence>MRGEIEFMPRSPEQNREIREKRIQQILDATLCVYRERGYHGTEMGAIARQAGLGRGLIYYYFKDKQDVFLTLIRQTLELWKVEVDPLLNSDRPVAEKLAEYLRMICYASLEYPDIYHLHQSITRDIKVLFPEREKEVYGYYENNMFQPLRNQFLIAAESGEIGLCPEVAERFFFSVLFEAVSQDYPRARDSVEEMVKAALYGLVGSKKGKPE</sequence>
<name>A0ABV8JI85_9BACL</name>
<dbReference type="PRINTS" id="PR00455">
    <property type="entry name" value="HTHTETR"/>
</dbReference>
<dbReference type="Proteomes" id="UP001595843">
    <property type="component" value="Unassembled WGS sequence"/>
</dbReference>
<keyword evidence="5" id="KW-1185">Reference proteome</keyword>
<keyword evidence="1 2" id="KW-0238">DNA-binding</keyword>
<evidence type="ECO:0000313" key="5">
    <source>
        <dbReference type="Proteomes" id="UP001595843"/>
    </source>
</evidence>
<evidence type="ECO:0000256" key="2">
    <source>
        <dbReference type="PROSITE-ProRule" id="PRU00335"/>
    </source>
</evidence>
<dbReference type="InterPro" id="IPR009057">
    <property type="entry name" value="Homeodomain-like_sf"/>
</dbReference>
<protein>
    <submittedName>
        <fullName evidence="4">TetR/AcrR family transcriptional regulator</fullName>
    </submittedName>
</protein>
<accession>A0ABV8JI85</accession>
<feature type="DNA-binding region" description="H-T-H motif" evidence="2">
    <location>
        <begin position="43"/>
        <end position="62"/>
    </location>
</feature>
<dbReference type="InterPro" id="IPR001647">
    <property type="entry name" value="HTH_TetR"/>
</dbReference>
<evidence type="ECO:0000313" key="4">
    <source>
        <dbReference type="EMBL" id="MFC4077485.1"/>
    </source>
</evidence>
<evidence type="ECO:0000259" key="3">
    <source>
        <dbReference type="PROSITE" id="PS50977"/>
    </source>
</evidence>
<dbReference type="Pfam" id="PF00440">
    <property type="entry name" value="TetR_N"/>
    <property type="match status" value="1"/>
</dbReference>
<dbReference type="InterPro" id="IPR050109">
    <property type="entry name" value="HTH-type_TetR-like_transc_reg"/>
</dbReference>
<dbReference type="EMBL" id="JBHSAP010000015">
    <property type="protein sequence ID" value="MFC4077485.1"/>
    <property type="molecule type" value="Genomic_DNA"/>
</dbReference>
<gene>
    <name evidence="4" type="ORF">ACFOUO_11800</name>
</gene>